<dbReference type="GO" id="GO:0005524">
    <property type="term" value="F:ATP binding"/>
    <property type="evidence" value="ECO:0007669"/>
    <property type="project" value="UniProtKB-KW"/>
</dbReference>
<sequence length="240" mass="25395">MNAAPVAIELRDASFGWHGHAALRGVSGRFEPGAMTAVVGPNGAGKSTLIKGIMGVLRSLSGSVTVGGAGRSELAWLPQAAELDRSFPVSVLDLVAMGAWRRVGAWRRYGAEEIDRCLHALETVGLAGMAGRGVDTLSGGQMQRTLFARMLVQDAPVLLLDEPFAAVDSHTADDLMALLCGLHGQGRTVITVLHDLDMVRDHFPQCLLLSGSVVAWGDTESALCDENLKTARQWHAGAFA</sequence>
<keyword evidence="3" id="KW-0472">Membrane</keyword>
<gene>
    <name evidence="7" type="primary">mntB_2</name>
    <name evidence="7" type="ORF">LMG3458_01458</name>
</gene>
<dbReference type="SUPFAM" id="SSF52540">
    <property type="entry name" value="P-loop containing nucleoside triphosphate hydrolases"/>
    <property type="match status" value="1"/>
</dbReference>
<protein>
    <submittedName>
        <fullName evidence="7">Manganese transport system ATP-binding protein MntB</fullName>
    </submittedName>
</protein>
<reference evidence="7 8" key="1">
    <citation type="submission" date="2020-04" db="EMBL/GenBank/DDBJ databases">
        <authorList>
            <person name="De Canck E."/>
        </authorList>
    </citation>
    <scope>NUCLEOTIDE SEQUENCE [LARGE SCALE GENOMIC DNA]</scope>
    <source>
        <strain evidence="7 8">LMG 3458</strain>
    </source>
</reference>
<feature type="domain" description="ABC transporter" evidence="6">
    <location>
        <begin position="8"/>
        <end position="236"/>
    </location>
</feature>
<name>A0A6S6ZP05_9BURK</name>
<dbReference type="InterPro" id="IPR050153">
    <property type="entry name" value="Metal_Ion_Import_ABC"/>
</dbReference>
<dbReference type="EMBL" id="CADIJO010000004">
    <property type="protein sequence ID" value="CAB3678133.1"/>
    <property type="molecule type" value="Genomic_DNA"/>
</dbReference>
<dbReference type="PANTHER" id="PTHR42734:SF5">
    <property type="entry name" value="IRON TRANSPORT SYSTEM ATP-BINDING PROTEIN HI_0361-RELATED"/>
    <property type="match status" value="1"/>
</dbReference>
<keyword evidence="4" id="KW-0547">Nucleotide-binding</keyword>
<evidence type="ECO:0000256" key="4">
    <source>
        <dbReference type="ARBA" id="ARBA00022741"/>
    </source>
</evidence>
<proteinExistence type="inferred from homology"/>
<dbReference type="CDD" id="cd03235">
    <property type="entry name" value="ABC_Metallic_Cations"/>
    <property type="match status" value="1"/>
</dbReference>
<dbReference type="RefSeq" id="WP_175216346.1">
    <property type="nucleotide sequence ID" value="NZ_CADIJO010000004.1"/>
</dbReference>
<dbReference type="GO" id="GO:0016887">
    <property type="term" value="F:ATP hydrolysis activity"/>
    <property type="evidence" value="ECO:0007669"/>
    <property type="project" value="InterPro"/>
</dbReference>
<dbReference type="AlphaFoldDB" id="A0A6S6ZP05"/>
<comment type="similarity">
    <text evidence="1">Belongs to the ABC transporter superfamily.</text>
</comment>
<dbReference type="Pfam" id="PF00005">
    <property type="entry name" value="ABC_tran"/>
    <property type="match status" value="1"/>
</dbReference>
<dbReference type="PROSITE" id="PS50893">
    <property type="entry name" value="ABC_TRANSPORTER_2"/>
    <property type="match status" value="1"/>
</dbReference>
<dbReference type="Proteomes" id="UP000494111">
    <property type="component" value="Unassembled WGS sequence"/>
</dbReference>
<dbReference type="Gene3D" id="3.40.50.300">
    <property type="entry name" value="P-loop containing nucleotide triphosphate hydrolases"/>
    <property type="match status" value="1"/>
</dbReference>
<evidence type="ECO:0000256" key="2">
    <source>
        <dbReference type="ARBA" id="ARBA00022448"/>
    </source>
</evidence>
<evidence type="ECO:0000256" key="3">
    <source>
        <dbReference type="ARBA" id="ARBA00022475"/>
    </source>
</evidence>
<dbReference type="InterPro" id="IPR003439">
    <property type="entry name" value="ABC_transporter-like_ATP-bd"/>
</dbReference>
<accession>A0A6S6ZP05</accession>
<dbReference type="InterPro" id="IPR003593">
    <property type="entry name" value="AAA+_ATPase"/>
</dbReference>
<evidence type="ECO:0000259" key="6">
    <source>
        <dbReference type="PROSITE" id="PS50893"/>
    </source>
</evidence>
<dbReference type="InterPro" id="IPR027417">
    <property type="entry name" value="P-loop_NTPase"/>
</dbReference>
<dbReference type="SMART" id="SM00382">
    <property type="entry name" value="AAA"/>
    <property type="match status" value="1"/>
</dbReference>
<keyword evidence="3" id="KW-1003">Cell membrane</keyword>
<evidence type="ECO:0000256" key="5">
    <source>
        <dbReference type="ARBA" id="ARBA00022840"/>
    </source>
</evidence>
<organism evidence="7 8">
    <name type="scientific">Achromobacter deleyi</name>
    <dbReference type="NCBI Taxonomy" id="1353891"/>
    <lineage>
        <taxon>Bacteria</taxon>
        <taxon>Pseudomonadati</taxon>
        <taxon>Pseudomonadota</taxon>
        <taxon>Betaproteobacteria</taxon>
        <taxon>Burkholderiales</taxon>
        <taxon>Alcaligenaceae</taxon>
        <taxon>Achromobacter</taxon>
    </lineage>
</organism>
<keyword evidence="5 7" id="KW-0067">ATP-binding</keyword>
<evidence type="ECO:0000313" key="7">
    <source>
        <dbReference type="EMBL" id="CAB3678133.1"/>
    </source>
</evidence>
<dbReference type="PANTHER" id="PTHR42734">
    <property type="entry name" value="METAL TRANSPORT SYSTEM ATP-BINDING PROTEIN TM_0124-RELATED"/>
    <property type="match status" value="1"/>
</dbReference>
<evidence type="ECO:0000313" key="8">
    <source>
        <dbReference type="Proteomes" id="UP000494111"/>
    </source>
</evidence>
<keyword evidence="2" id="KW-0813">Transport</keyword>
<evidence type="ECO:0000256" key="1">
    <source>
        <dbReference type="ARBA" id="ARBA00005417"/>
    </source>
</evidence>